<organism evidence="1">
    <name type="scientific">marine sediment metagenome</name>
    <dbReference type="NCBI Taxonomy" id="412755"/>
    <lineage>
        <taxon>unclassified sequences</taxon>
        <taxon>metagenomes</taxon>
        <taxon>ecological metagenomes</taxon>
    </lineage>
</organism>
<proteinExistence type="predicted"/>
<comment type="caution">
    <text evidence="1">The sequence shown here is derived from an EMBL/GenBank/DDBJ whole genome shotgun (WGS) entry which is preliminary data.</text>
</comment>
<evidence type="ECO:0000313" key="1">
    <source>
        <dbReference type="EMBL" id="KKL98507.1"/>
    </source>
</evidence>
<reference evidence="1" key="1">
    <citation type="journal article" date="2015" name="Nature">
        <title>Complex archaea that bridge the gap between prokaryotes and eukaryotes.</title>
        <authorList>
            <person name="Spang A."/>
            <person name="Saw J.H."/>
            <person name="Jorgensen S.L."/>
            <person name="Zaremba-Niedzwiedzka K."/>
            <person name="Martijn J."/>
            <person name="Lind A.E."/>
            <person name="van Eijk R."/>
            <person name="Schleper C."/>
            <person name="Guy L."/>
            <person name="Ettema T.J."/>
        </authorList>
    </citation>
    <scope>NUCLEOTIDE SEQUENCE</scope>
</reference>
<accession>A0A0F9JHM1</accession>
<protein>
    <submittedName>
        <fullName evidence="1">Uncharacterized protein</fullName>
    </submittedName>
</protein>
<gene>
    <name evidence="1" type="ORF">LCGC14_1823680</name>
</gene>
<dbReference type="AlphaFoldDB" id="A0A0F9JHM1"/>
<sequence length="242" mass="28335">MINAQKKDKLFLTKTLECCIMYVSKHKEIKKVMATSGLELINAKTGEVVEDIIFRLNGELYDPEDTGFKGTFNFKNNEAKKQNIRIYRINDEEQIDDIDVNIEYDCENTNSLKERYKFTKIYQEEDPMFSKDSYYKYWVKICCSLKKDTNVIYNRKPNLHKVDQISNFETLCEGSRSNISKFMQVCFAKGFIAEFKLKGKKEFVVNPKYVLNGKKMPVLLYNLFNEDDVSDGLGNDNRDTNE</sequence>
<name>A0A0F9JHM1_9ZZZZ</name>
<dbReference type="EMBL" id="LAZR01017903">
    <property type="protein sequence ID" value="KKL98507.1"/>
    <property type="molecule type" value="Genomic_DNA"/>
</dbReference>